<name>A0AAE9A1L4_CAEBR</name>
<proteinExistence type="predicted"/>
<gene>
    <name evidence="3" type="ORF">L3Y34_008505</name>
</gene>
<organism evidence="3 4">
    <name type="scientific">Caenorhabditis briggsae</name>
    <dbReference type="NCBI Taxonomy" id="6238"/>
    <lineage>
        <taxon>Eukaryota</taxon>
        <taxon>Metazoa</taxon>
        <taxon>Ecdysozoa</taxon>
        <taxon>Nematoda</taxon>
        <taxon>Chromadorea</taxon>
        <taxon>Rhabditida</taxon>
        <taxon>Rhabditina</taxon>
        <taxon>Rhabditomorpha</taxon>
        <taxon>Rhabditoidea</taxon>
        <taxon>Rhabditidae</taxon>
        <taxon>Peloderinae</taxon>
        <taxon>Caenorhabditis</taxon>
    </lineage>
</organism>
<keyword evidence="2" id="KW-0812">Transmembrane</keyword>
<accession>A0AAE9A1L4</accession>
<dbReference type="EMBL" id="CP090895">
    <property type="protein sequence ID" value="ULT90187.1"/>
    <property type="molecule type" value="Genomic_DNA"/>
</dbReference>
<evidence type="ECO:0000313" key="3">
    <source>
        <dbReference type="EMBL" id="ULT90187.1"/>
    </source>
</evidence>
<dbReference type="PANTHER" id="PTHR22943">
    <property type="entry name" value="7-TRANSMEMBRANE DOMAIN RECEPTOR C.ELEGANS"/>
    <property type="match status" value="1"/>
</dbReference>
<feature type="transmembrane region" description="Helical" evidence="2">
    <location>
        <begin position="294"/>
        <end position="316"/>
    </location>
</feature>
<dbReference type="InterPro" id="IPR019428">
    <property type="entry name" value="7TM_GPCR_serpentine_rcpt_Str"/>
</dbReference>
<dbReference type="SUPFAM" id="SSF81321">
    <property type="entry name" value="Family A G protein-coupled receptor-like"/>
    <property type="match status" value="1"/>
</dbReference>
<reference evidence="3 4" key="1">
    <citation type="submission" date="2022-02" db="EMBL/GenBank/DDBJ databases">
        <title>Chromosome-level reference genomes for two strains of Caenorhabditis briggsae: an improved platform for comparative genomics.</title>
        <authorList>
            <person name="Stevens L."/>
            <person name="Andersen E.C."/>
        </authorList>
    </citation>
    <scope>NUCLEOTIDE SEQUENCE [LARGE SCALE GENOMIC DNA]</scope>
    <source>
        <strain evidence="3">QX1410_ONT</strain>
        <tissue evidence="3">Whole-organism</tissue>
    </source>
</reference>
<evidence type="ECO:0008006" key="5">
    <source>
        <dbReference type="Google" id="ProtNLM"/>
    </source>
</evidence>
<dbReference type="Pfam" id="PF10326">
    <property type="entry name" value="7TM_GPCR_Str"/>
    <property type="match status" value="1"/>
</dbReference>
<evidence type="ECO:0000256" key="2">
    <source>
        <dbReference type="SAM" id="Phobius"/>
    </source>
</evidence>
<evidence type="ECO:0000313" key="4">
    <source>
        <dbReference type="Proteomes" id="UP000827892"/>
    </source>
</evidence>
<feature type="transmembrane region" description="Helical" evidence="2">
    <location>
        <begin position="133"/>
        <end position="153"/>
    </location>
</feature>
<feature type="transmembrane region" description="Helical" evidence="2">
    <location>
        <begin position="44"/>
        <end position="68"/>
    </location>
</feature>
<keyword evidence="2" id="KW-0472">Membrane</keyword>
<feature type="compositionally biased region" description="Polar residues" evidence="1">
    <location>
        <begin position="343"/>
        <end position="360"/>
    </location>
</feature>
<dbReference type="Proteomes" id="UP000827892">
    <property type="component" value="Chromosome V"/>
</dbReference>
<feature type="region of interest" description="Disordered" evidence="1">
    <location>
        <begin position="340"/>
        <end position="360"/>
    </location>
</feature>
<keyword evidence="2" id="KW-1133">Transmembrane helix</keyword>
<dbReference type="PANTHER" id="PTHR22943:SF52">
    <property type="entry name" value="SEVEN TM RECEPTOR"/>
    <property type="match status" value="1"/>
</dbReference>
<protein>
    <recommendedName>
        <fullName evidence="5">Seven TM Receptor</fullName>
    </recommendedName>
</protein>
<feature type="transmembrane region" description="Helical" evidence="2">
    <location>
        <begin position="12"/>
        <end position="32"/>
    </location>
</feature>
<evidence type="ECO:0000256" key="1">
    <source>
        <dbReference type="SAM" id="MobiDB-lite"/>
    </source>
</evidence>
<feature type="transmembrane region" description="Helical" evidence="2">
    <location>
        <begin position="88"/>
        <end position="113"/>
    </location>
</feature>
<sequence>MDFSWEVVQNVSQSCSAVIAVPLNTLLIYLIVNHSPKEIGAYRYLMIYISVFETVYALLDVVVSPFAHSYGSTFIVLVNMNHTTIPNWLIQILLSIWCGFYGSSMAVFGIHFVYRYLVATGSALLKTFQSWMIVLWLSIPVEIGTTWTVLTYWPCAPREATDRYVGANINETLHLALDEVEYISPYFYELGENDELVIYWPSFVGIGINSCIINASIFTIVYFGYKCYKILNSLVPKTSTSEKNRQLQKQLYLALVTQTLIPLVLMHIPVSVLYFCSFASVELGPLSGIAPASIALYIILDPLPTMFIIGQYRLILYKWLIWIPTKLNCKKPVQPESVEMTENVPNSTGIDSNSNNPLSS</sequence>
<dbReference type="AlphaFoldDB" id="A0AAE9A1L4"/>
<feature type="transmembrane region" description="Helical" evidence="2">
    <location>
        <begin position="251"/>
        <end position="274"/>
    </location>
</feature>
<feature type="transmembrane region" description="Helical" evidence="2">
    <location>
        <begin position="198"/>
        <end position="225"/>
    </location>
</feature>